<evidence type="ECO:0000313" key="2">
    <source>
        <dbReference type="Proteomes" id="UP000318542"/>
    </source>
</evidence>
<dbReference type="Gene3D" id="3.10.20.30">
    <property type="match status" value="1"/>
</dbReference>
<proteinExistence type="predicted"/>
<accession>A0A554X029</accession>
<protein>
    <submittedName>
        <fullName evidence="1">ThiS: thiamine biosynthesis protein ThiS</fullName>
    </submittedName>
</protein>
<dbReference type="Proteomes" id="UP000318542">
    <property type="component" value="Unassembled WGS sequence"/>
</dbReference>
<dbReference type="CDD" id="cd00565">
    <property type="entry name" value="Ubl_ThiS"/>
    <property type="match status" value="1"/>
</dbReference>
<name>A0A554X029_9BURK</name>
<dbReference type="AlphaFoldDB" id="A0A554X029"/>
<organism evidence="1 2">
    <name type="scientific">Tepidimonas thermarum</name>
    <dbReference type="NCBI Taxonomy" id="335431"/>
    <lineage>
        <taxon>Bacteria</taxon>
        <taxon>Pseudomonadati</taxon>
        <taxon>Pseudomonadota</taxon>
        <taxon>Betaproteobacteria</taxon>
        <taxon>Burkholderiales</taxon>
        <taxon>Tepidimonas</taxon>
    </lineage>
</organism>
<dbReference type="InterPro" id="IPR016155">
    <property type="entry name" value="Mopterin_synth/thiamin_S_b"/>
</dbReference>
<gene>
    <name evidence="1" type="ORF">Tther_01668</name>
</gene>
<dbReference type="OrthoDB" id="7860782at2"/>
<dbReference type="InterPro" id="IPR012675">
    <property type="entry name" value="Beta-grasp_dom_sf"/>
</dbReference>
<dbReference type="Pfam" id="PF02597">
    <property type="entry name" value="ThiS"/>
    <property type="match status" value="1"/>
</dbReference>
<dbReference type="EMBL" id="VJOL01000030">
    <property type="protein sequence ID" value="TSE29148.1"/>
    <property type="molecule type" value="Genomic_DNA"/>
</dbReference>
<comment type="caution">
    <text evidence="1">The sequence shown here is derived from an EMBL/GenBank/DDBJ whole genome shotgun (WGS) entry which is preliminary data.</text>
</comment>
<sequence>MQITLKLFATLGDYLPSGARFNQVELEVPDGATVQAIIDRYQLPPKLVHLVLVNGVFVPPSARAEHRLAPGDVLAVWPPIAGG</sequence>
<evidence type="ECO:0000313" key="1">
    <source>
        <dbReference type="EMBL" id="TSE29148.1"/>
    </source>
</evidence>
<keyword evidence="2" id="KW-1185">Reference proteome</keyword>
<dbReference type="RefSeq" id="WP_143902841.1">
    <property type="nucleotide sequence ID" value="NZ_VJOL01000030.1"/>
</dbReference>
<reference evidence="1 2" key="1">
    <citation type="submission" date="2019-07" db="EMBL/GenBank/DDBJ databases">
        <title>Tepidimonas thermarum AA-1 draft genome.</title>
        <authorList>
            <person name="Da Costa M.S."/>
            <person name="Froufe H.J.C."/>
            <person name="Egas C."/>
            <person name="Albuquerque L."/>
        </authorList>
    </citation>
    <scope>NUCLEOTIDE SEQUENCE [LARGE SCALE GENOMIC DNA]</scope>
    <source>
        <strain evidence="1 2">AA-1</strain>
    </source>
</reference>
<dbReference type="InterPro" id="IPR003749">
    <property type="entry name" value="ThiS/MoaD-like"/>
</dbReference>
<dbReference type="SUPFAM" id="SSF54285">
    <property type="entry name" value="MoaD/ThiS"/>
    <property type="match status" value="1"/>
</dbReference>